<keyword evidence="3" id="KW-1185">Reference proteome</keyword>
<feature type="region of interest" description="Disordered" evidence="1">
    <location>
        <begin position="129"/>
        <end position="154"/>
    </location>
</feature>
<dbReference type="Proteomes" id="UP000313359">
    <property type="component" value="Unassembled WGS sequence"/>
</dbReference>
<name>A0A5C2RNK2_9APHY</name>
<sequence length="172" mass="18176">MPSELSKASPITSLLANLSTAETLLARHPAYPASRSPYPTSCCPRSAREGVAPVKYLNALLEHVEVDTLGSNLLVPCANPSLPSPLALDSPPSVPFLTRSVIMTVPLVQAFPTITDQYIHTPSDTCIESETDLSHRTPPERQASTAPAAASTRGAKPSQVYGCAVTASRLRA</sequence>
<proteinExistence type="predicted"/>
<gene>
    <name evidence="2" type="ORF">L227DRAFT_618090</name>
</gene>
<evidence type="ECO:0000256" key="1">
    <source>
        <dbReference type="SAM" id="MobiDB-lite"/>
    </source>
</evidence>
<protein>
    <submittedName>
        <fullName evidence="2">Uncharacterized protein</fullName>
    </submittedName>
</protein>
<evidence type="ECO:0000313" key="3">
    <source>
        <dbReference type="Proteomes" id="UP000313359"/>
    </source>
</evidence>
<dbReference type="AlphaFoldDB" id="A0A5C2RNK2"/>
<organism evidence="2 3">
    <name type="scientific">Lentinus tigrinus ALCF2SS1-6</name>
    <dbReference type="NCBI Taxonomy" id="1328759"/>
    <lineage>
        <taxon>Eukaryota</taxon>
        <taxon>Fungi</taxon>
        <taxon>Dikarya</taxon>
        <taxon>Basidiomycota</taxon>
        <taxon>Agaricomycotina</taxon>
        <taxon>Agaricomycetes</taxon>
        <taxon>Polyporales</taxon>
        <taxon>Polyporaceae</taxon>
        <taxon>Lentinus</taxon>
    </lineage>
</organism>
<accession>A0A5C2RNK2</accession>
<dbReference type="EMBL" id="ML122433">
    <property type="protein sequence ID" value="RPD52105.1"/>
    <property type="molecule type" value="Genomic_DNA"/>
</dbReference>
<reference evidence="2" key="1">
    <citation type="journal article" date="2018" name="Genome Biol. Evol.">
        <title>Genomics and development of Lentinus tigrinus, a white-rot wood-decaying mushroom with dimorphic fruiting bodies.</title>
        <authorList>
            <person name="Wu B."/>
            <person name="Xu Z."/>
            <person name="Knudson A."/>
            <person name="Carlson A."/>
            <person name="Chen N."/>
            <person name="Kovaka S."/>
            <person name="LaButti K."/>
            <person name="Lipzen A."/>
            <person name="Pennachio C."/>
            <person name="Riley R."/>
            <person name="Schakwitz W."/>
            <person name="Umezawa K."/>
            <person name="Ohm R.A."/>
            <person name="Grigoriev I.V."/>
            <person name="Nagy L.G."/>
            <person name="Gibbons J."/>
            <person name="Hibbett D."/>
        </authorList>
    </citation>
    <scope>NUCLEOTIDE SEQUENCE [LARGE SCALE GENOMIC DNA]</scope>
    <source>
        <strain evidence="2">ALCF2SS1-6</strain>
    </source>
</reference>
<evidence type="ECO:0000313" key="2">
    <source>
        <dbReference type="EMBL" id="RPD52105.1"/>
    </source>
</evidence>